<evidence type="ECO:0000313" key="2">
    <source>
        <dbReference type="EMBL" id="AXQ69315.1"/>
    </source>
</evidence>
<reference evidence="2 3" key="2">
    <citation type="submission" date="2018-09" db="EMBL/GenBank/DDBJ databases">
        <title>Giant CbK-like Caulobacter bacteriophages have genetically divergent genomes.</title>
        <authorList>
            <person name="Wilson K."/>
            <person name="Ely B."/>
        </authorList>
    </citation>
    <scope>NUCLEOTIDE SEQUENCE [LARGE SCALE GENOMIC DNA]</scope>
</reference>
<evidence type="ECO:0000313" key="3">
    <source>
        <dbReference type="Proteomes" id="UP000259421"/>
    </source>
</evidence>
<keyword evidence="1" id="KW-0472">Membrane</keyword>
<name>A0A385EE73_9CAUD</name>
<organism evidence="2 3">
    <name type="scientific">Caulobacter phage CcrBL9</name>
    <dbReference type="NCBI Taxonomy" id="2283270"/>
    <lineage>
        <taxon>Viruses</taxon>
        <taxon>Duplodnaviria</taxon>
        <taxon>Heunggongvirae</taxon>
        <taxon>Uroviricota</taxon>
        <taxon>Caudoviricetes</taxon>
        <taxon>Jeanschmidtviridae</taxon>
        <taxon>Bertelyvirus</taxon>
        <taxon>Bertelyvirus BL9</taxon>
    </lineage>
</organism>
<reference evidence="3" key="1">
    <citation type="submission" date="2018-07" db="EMBL/GenBank/DDBJ databases">
        <title>Giant CbK-like Caulobacter bacteriophages have genetically divergent genomes.</title>
        <authorList>
            <person name="Wilson K.M."/>
            <person name="Ely B."/>
        </authorList>
    </citation>
    <scope>NUCLEOTIDE SEQUENCE [LARGE SCALE GENOMIC DNA]</scope>
</reference>
<sequence>MGLQLDLAWIILWALAAGTGLSVGLLAEDMDKRFWGTVLGGCLIILFFWKVVLAAIITFYVFGAVLWGLGALHNLSVAKGWLR</sequence>
<feature type="transmembrane region" description="Helical" evidence="1">
    <location>
        <begin position="34"/>
        <end position="51"/>
    </location>
</feature>
<gene>
    <name evidence="2" type="ORF">CcrBL9_gp291</name>
</gene>
<dbReference type="EMBL" id="MH588546">
    <property type="protein sequence ID" value="AXQ69315.1"/>
    <property type="molecule type" value="Genomic_DNA"/>
</dbReference>
<protein>
    <submittedName>
        <fullName evidence="2">Uncharacterized protein</fullName>
    </submittedName>
</protein>
<accession>A0A385EE73</accession>
<keyword evidence="1" id="KW-1133">Transmembrane helix</keyword>
<feature type="transmembrane region" description="Helical" evidence="1">
    <location>
        <begin position="6"/>
        <end position="27"/>
    </location>
</feature>
<evidence type="ECO:0000256" key="1">
    <source>
        <dbReference type="SAM" id="Phobius"/>
    </source>
</evidence>
<keyword evidence="3" id="KW-1185">Reference proteome</keyword>
<dbReference type="Proteomes" id="UP000259421">
    <property type="component" value="Segment"/>
</dbReference>
<proteinExistence type="predicted"/>
<keyword evidence="1" id="KW-0812">Transmembrane</keyword>
<feature type="transmembrane region" description="Helical" evidence="1">
    <location>
        <begin position="57"/>
        <end position="77"/>
    </location>
</feature>